<dbReference type="PANTHER" id="PTHR11959">
    <property type="entry name" value="4-HYDROXYPHENYLPYRUVATE DIOXYGENASE"/>
    <property type="match status" value="1"/>
</dbReference>
<dbReference type="PANTHER" id="PTHR11959:SF1">
    <property type="entry name" value="4-HYDROXYPHENYLPYRUVATE DIOXYGENASE"/>
    <property type="match status" value="1"/>
</dbReference>
<comment type="similarity">
    <text evidence="2 9">Belongs to the 4HPPD family.</text>
</comment>
<keyword evidence="6" id="KW-0828">Tyrosine catabolism</keyword>
<protein>
    <recommendedName>
        <fullName evidence="3 9">4-hydroxyphenylpyruvate dioxygenase</fullName>
    </recommendedName>
</protein>
<keyword evidence="8" id="KW-0585">Phenylalanine catabolism</keyword>
<dbReference type="InterPro" id="IPR004360">
    <property type="entry name" value="Glyas_Fos-R_dOase_dom"/>
</dbReference>
<evidence type="ECO:0000256" key="1">
    <source>
        <dbReference type="ARBA" id="ARBA00005162"/>
    </source>
</evidence>
<dbReference type="GO" id="GO:0003868">
    <property type="term" value="F:4-hydroxyphenylpyruvate dioxygenase activity"/>
    <property type="evidence" value="ECO:0007669"/>
    <property type="project" value="InterPro"/>
</dbReference>
<dbReference type="PIRSF" id="PIRSF009283">
    <property type="entry name" value="HPP_dOase"/>
    <property type="match status" value="1"/>
</dbReference>
<dbReference type="Proteomes" id="UP000887566">
    <property type="component" value="Unplaced"/>
</dbReference>
<dbReference type="SUPFAM" id="SSF54593">
    <property type="entry name" value="Glyoxalase/Bleomycin resistance protein/Dihydroxybiphenyl dioxygenase"/>
    <property type="match status" value="1"/>
</dbReference>
<dbReference type="GO" id="GO:0046872">
    <property type="term" value="F:metal ion binding"/>
    <property type="evidence" value="ECO:0007669"/>
    <property type="project" value="UniProtKB-KW"/>
</dbReference>
<comment type="cofactor">
    <cofactor evidence="10">
        <name>Fe cation</name>
        <dbReference type="ChEBI" id="CHEBI:24875"/>
    </cofactor>
    <text evidence="10">Binds 1 Fe cation per subunit.</text>
</comment>
<dbReference type="GO" id="GO:0006572">
    <property type="term" value="P:L-tyrosine catabolic process"/>
    <property type="evidence" value="ECO:0007669"/>
    <property type="project" value="UniProtKB-KW"/>
</dbReference>
<reference evidence="13" key="1">
    <citation type="submission" date="2022-11" db="UniProtKB">
        <authorList>
            <consortium name="WormBaseParasite"/>
        </authorList>
    </citation>
    <scope>IDENTIFICATION</scope>
</reference>
<feature type="binding site" evidence="10">
    <location>
        <position position="173"/>
    </location>
    <ligand>
        <name>Fe cation</name>
        <dbReference type="ChEBI" id="CHEBI:24875"/>
    </ligand>
</feature>
<keyword evidence="7 10" id="KW-0408">Iron</keyword>
<evidence type="ECO:0000256" key="6">
    <source>
        <dbReference type="ARBA" id="ARBA00022878"/>
    </source>
</evidence>
<evidence type="ECO:0000313" key="13">
    <source>
        <dbReference type="WBParaSite" id="PSAMB.scaffold1121size35697.g11289.t1"/>
    </source>
</evidence>
<sequence length="376" mass="42648">MVQQFVGFDHVRLIVSNAKQAAEWYEFNFGFEIFAYRGLETGSRLTAAYAVRQSEIVFVFETALTPGNQQIGGHLIQHGDSVKDVAFRVEDVEGIVEAVRRNGGKVVRDVSEETDHEGTVRFATVQTYGNVVHTLIQRDQYTGTFLPGFLPLCKKTPTAFSILPSVRLSRIDHVVGNQPALQLQTITEWYEKMLGFQRFWSIDDSVCHSDYSAMKANLITNDSHSIMMTICEPALSSRRGVSQIQEFVNFNGGAGVQHIALKVDNIIDVITALKRRGLEFLQVPDSYYDDLEARLKLSRIQIVEEMSQLRKLNILVDFDDHGYLLQIFTKPVQDRPTLFLELIQRENFNGFGAGNFKALFEAIEREQVRRGTLESE</sequence>
<feature type="domain" description="VOC" evidence="11">
    <location>
        <begin position="7"/>
        <end position="138"/>
    </location>
</feature>
<evidence type="ECO:0000256" key="9">
    <source>
        <dbReference type="PIRNR" id="PIRNR009283"/>
    </source>
</evidence>
<dbReference type="CDD" id="cd08342">
    <property type="entry name" value="HPPD_N_like"/>
    <property type="match status" value="1"/>
</dbReference>
<keyword evidence="5" id="KW-0677">Repeat</keyword>
<dbReference type="AlphaFoldDB" id="A0A914UNT5"/>
<dbReference type="InterPro" id="IPR029068">
    <property type="entry name" value="Glyas_Bleomycin-R_OHBP_Dase"/>
</dbReference>
<evidence type="ECO:0000256" key="8">
    <source>
        <dbReference type="ARBA" id="ARBA00023232"/>
    </source>
</evidence>
<evidence type="ECO:0000313" key="12">
    <source>
        <dbReference type="Proteomes" id="UP000887566"/>
    </source>
</evidence>
<dbReference type="GO" id="GO:0006559">
    <property type="term" value="P:L-phenylalanine catabolic process"/>
    <property type="evidence" value="ECO:0007669"/>
    <property type="project" value="UniProtKB-KW"/>
</dbReference>
<dbReference type="Pfam" id="PF00903">
    <property type="entry name" value="Glyoxalase"/>
    <property type="match status" value="2"/>
</dbReference>
<evidence type="ECO:0000256" key="10">
    <source>
        <dbReference type="PIRSR" id="PIRSR009283-1"/>
    </source>
</evidence>
<keyword evidence="12" id="KW-1185">Reference proteome</keyword>
<accession>A0A914UNT5</accession>
<dbReference type="GO" id="GO:0000139">
    <property type="term" value="C:Golgi membrane"/>
    <property type="evidence" value="ECO:0007669"/>
    <property type="project" value="TreeGrafter"/>
</dbReference>
<evidence type="ECO:0000256" key="5">
    <source>
        <dbReference type="ARBA" id="ARBA00022737"/>
    </source>
</evidence>
<feature type="binding site" evidence="10">
    <location>
        <position position="341"/>
    </location>
    <ligand>
        <name>Fe cation</name>
        <dbReference type="ChEBI" id="CHEBI:24875"/>
    </ligand>
</feature>
<keyword evidence="4 10" id="KW-0479">Metal-binding</keyword>
<comment type="pathway">
    <text evidence="1">Amino-acid degradation; L-phenylalanine degradation; acetoacetate and fumarate from L-phenylalanine: step 3/6.</text>
</comment>
<feature type="binding site" evidence="10">
    <location>
        <position position="258"/>
    </location>
    <ligand>
        <name>Fe cation</name>
        <dbReference type="ChEBI" id="CHEBI:24875"/>
    </ligand>
</feature>
<dbReference type="CDD" id="cd07250">
    <property type="entry name" value="HPPD_C_like"/>
    <property type="match status" value="1"/>
</dbReference>
<dbReference type="PROSITE" id="PS51819">
    <property type="entry name" value="VOC"/>
    <property type="match status" value="2"/>
</dbReference>
<dbReference type="WBParaSite" id="PSAMB.scaffold1121size35697.g11289.t1">
    <property type="protein sequence ID" value="PSAMB.scaffold1121size35697.g11289.t1"/>
    <property type="gene ID" value="PSAMB.scaffold1121size35697.g11289"/>
</dbReference>
<dbReference type="Gene3D" id="3.10.180.10">
    <property type="entry name" value="2,3-Dihydroxybiphenyl 1,2-Dioxygenase, domain 1"/>
    <property type="match status" value="2"/>
</dbReference>
<dbReference type="InterPro" id="IPR037523">
    <property type="entry name" value="VOC_core"/>
</dbReference>
<name>A0A914UNT5_9BILA</name>
<dbReference type="InterPro" id="IPR041736">
    <property type="entry name" value="4OHPhenylPyrv_dOase_N"/>
</dbReference>
<dbReference type="NCBIfam" id="TIGR01263">
    <property type="entry name" value="4HPPD"/>
    <property type="match status" value="1"/>
</dbReference>
<dbReference type="InterPro" id="IPR005956">
    <property type="entry name" value="4OHPhenylPyrv_dOase"/>
</dbReference>
<organism evidence="12 13">
    <name type="scientific">Plectus sambesii</name>
    <dbReference type="NCBI Taxonomy" id="2011161"/>
    <lineage>
        <taxon>Eukaryota</taxon>
        <taxon>Metazoa</taxon>
        <taxon>Ecdysozoa</taxon>
        <taxon>Nematoda</taxon>
        <taxon>Chromadorea</taxon>
        <taxon>Plectida</taxon>
        <taxon>Plectina</taxon>
        <taxon>Plectoidea</taxon>
        <taxon>Plectidae</taxon>
        <taxon>Plectus</taxon>
    </lineage>
</organism>
<evidence type="ECO:0000256" key="2">
    <source>
        <dbReference type="ARBA" id="ARBA00005877"/>
    </source>
</evidence>
<evidence type="ECO:0000256" key="3">
    <source>
        <dbReference type="ARBA" id="ARBA00013222"/>
    </source>
</evidence>
<dbReference type="FunFam" id="3.10.180.10:FF:000001">
    <property type="entry name" value="4-hydroxyphenylpyruvate dioxygenase"/>
    <property type="match status" value="1"/>
</dbReference>
<proteinExistence type="inferred from homology"/>
<evidence type="ECO:0000256" key="7">
    <source>
        <dbReference type="ARBA" id="ARBA00023004"/>
    </source>
</evidence>
<evidence type="ECO:0000256" key="4">
    <source>
        <dbReference type="ARBA" id="ARBA00022723"/>
    </source>
</evidence>
<evidence type="ECO:0000259" key="11">
    <source>
        <dbReference type="PROSITE" id="PS51819"/>
    </source>
</evidence>
<dbReference type="GO" id="GO:0005789">
    <property type="term" value="C:endoplasmic reticulum membrane"/>
    <property type="evidence" value="ECO:0007669"/>
    <property type="project" value="TreeGrafter"/>
</dbReference>
<dbReference type="InterPro" id="IPR041735">
    <property type="entry name" value="4OHPhenylPyrv_dOase_C"/>
</dbReference>
<feature type="domain" description="VOC" evidence="11">
    <location>
        <begin position="170"/>
        <end position="330"/>
    </location>
</feature>